<keyword evidence="8 11" id="KW-0460">Magnesium</keyword>
<comment type="similarity">
    <text evidence="4 11">Belongs to the MoeA family.</text>
</comment>
<keyword evidence="6 11" id="KW-0808">Transferase</keyword>
<dbReference type="GO" id="GO:0005829">
    <property type="term" value="C:cytosol"/>
    <property type="evidence" value="ECO:0007669"/>
    <property type="project" value="TreeGrafter"/>
</dbReference>
<dbReference type="CDD" id="cd00887">
    <property type="entry name" value="MoeA"/>
    <property type="match status" value="1"/>
</dbReference>
<evidence type="ECO:0000256" key="9">
    <source>
        <dbReference type="ARBA" id="ARBA00023150"/>
    </source>
</evidence>
<dbReference type="SUPFAM" id="SSF53218">
    <property type="entry name" value="Molybdenum cofactor biosynthesis proteins"/>
    <property type="match status" value="1"/>
</dbReference>
<name>A0A1H2PM62_9BURK</name>
<dbReference type="GO" id="GO:0006777">
    <property type="term" value="P:Mo-molybdopterin cofactor biosynthetic process"/>
    <property type="evidence" value="ECO:0007669"/>
    <property type="project" value="UniProtKB-UniRule"/>
</dbReference>
<evidence type="ECO:0000256" key="1">
    <source>
        <dbReference type="ARBA" id="ARBA00001946"/>
    </source>
</evidence>
<keyword evidence="5 11" id="KW-0500">Molybdenum</keyword>
<dbReference type="AlphaFoldDB" id="A0A1H2PM62"/>
<dbReference type="InterPro" id="IPR008284">
    <property type="entry name" value="MoCF_biosynth_CS"/>
</dbReference>
<comment type="function">
    <text evidence="2 11">Catalyzes the insertion of molybdate into adenylated molybdopterin with the concomitant release of AMP.</text>
</comment>
<dbReference type="InterPro" id="IPR001453">
    <property type="entry name" value="MoaB/Mog_dom"/>
</dbReference>
<dbReference type="GO" id="GO:0061599">
    <property type="term" value="F:molybdopterin molybdotransferase activity"/>
    <property type="evidence" value="ECO:0007669"/>
    <property type="project" value="UniProtKB-UniRule"/>
</dbReference>
<dbReference type="STRING" id="1770053.SAMN05216551_10375"/>
<dbReference type="NCBIfam" id="NF045515">
    <property type="entry name" value="Glp_gephyrin"/>
    <property type="match status" value="1"/>
</dbReference>
<evidence type="ECO:0000256" key="10">
    <source>
        <dbReference type="ARBA" id="ARBA00047317"/>
    </source>
</evidence>
<evidence type="ECO:0000256" key="7">
    <source>
        <dbReference type="ARBA" id="ARBA00022723"/>
    </source>
</evidence>
<comment type="pathway">
    <text evidence="3 11">Cofactor biosynthesis; molybdopterin biosynthesis.</text>
</comment>
<dbReference type="Gene3D" id="2.170.190.11">
    <property type="entry name" value="Molybdopterin biosynthesis moea protein, domain 3"/>
    <property type="match status" value="1"/>
</dbReference>
<protein>
    <recommendedName>
        <fullName evidence="11">Molybdopterin molybdenumtransferase</fullName>
        <ecNumber evidence="11">2.10.1.1</ecNumber>
    </recommendedName>
</protein>
<evidence type="ECO:0000256" key="8">
    <source>
        <dbReference type="ARBA" id="ARBA00022842"/>
    </source>
</evidence>
<dbReference type="Gene3D" id="2.40.340.10">
    <property type="entry name" value="MoeA, C-terminal, domain IV"/>
    <property type="match status" value="1"/>
</dbReference>
<dbReference type="Proteomes" id="UP000243719">
    <property type="component" value="Unassembled WGS sequence"/>
</dbReference>
<gene>
    <name evidence="13" type="ORF">SAMN05216551_10375</name>
</gene>
<proteinExistence type="inferred from homology"/>
<evidence type="ECO:0000313" key="13">
    <source>
        <dbReference type="EMBL" id="SDV47526.1"/>
    </source>
</evidence>
<dbReference type="PANTHER" id="PTHR10192:SF5">
    <property type="entry name" value="GEPHYRIN"/>
    <property type="match status" value="1"/>
</dbReference>
<dbReference type="EC" id="2.10.1.1" evidence="11"/>
<dbReference type="EMBL" id="FNLO01000003">
    <property type="protein sequence ID" value="SDV47526.1"/>
    <property type="molecule type" value="Genomic_DNA"/>
</dbReference>
<dbReference type="SMART" id="SM00852">
    <property type="entry name" value="MoCF_biosynth"/>
    <property type="match status" value="1"/>
</dbReference>
<dbReference type="Pfam" id="PF03453">
    <property type="entry name" value="MoeA_N"/>
    <property type="match status" value="1"/>
</dbReference>
<evidence type="ECO:0000256" key="2">
    <source>
        <dbReference type="ARBA" id="ARBA00002901"/>
    </source>
</evidence>
<keyword evidence="9 11" id="KW-0501">Molybdenum cofactor biosynthesis</keyword>
<reference evidence="14" key="1">
    <citation type="submission" date="2016-09" db="EMBL/GenBank/DDBJ databases">
        <authorList>
            <person name="Varghese N."/>
            <person name="Submissions S."/>
        </authorList>
    </citation>
    <scope>NUCLEOTIDE SEQUENCE [LARGE SCALE GENOMIC DNA]</scope>
    <source>
        <strain evidence="14">JS23</strain>
    </source>
</reference>
<dbReference type="InterPro" id="IPR036688">
    <property type="entry name" value="MoeA_C_domain_IV_sf"/>
</dbReference>
<dbReference type="Gene3D" id="3.90.105.10">
    <property type="entry name" value="Molybdopterin biosynthesis moea protein, domain 2"/>
    <property type="match status" value="1"/>
</dbReference>
<comment type="catalytic activity">
    <reaction evidence="10">
        <text>adenylyl-molybdopterin + molybdate = Mo-molybdopterin + AMP + H(+)</text>
        <dbReference type="Rhea" id="RHEA:35047"/>
        <dbReference type="ChEBI" id="CHEBI:15378"/>
        <dbReference type="ChEBI" id="CHEBI:36264"/>
        <dbReference type="ChEBI" id="CHEBI:62727"/>
        <dbReference type="ChEBI" id="CHEBI:71302"/>
        <dbReference type="ChEBI" id="CHEBI:456215"/>
        <dbReference type="EC" id="2.10.1.1"/>
    </reaction>
</comment>
<keyword evidence="7 11" id="KW-0479">Metal-binding</keyword>
<keyword evidence="14" id="KW-1185">Reference proteome</keyword>
<organism evidence="13 14">
    <name type="scientific">Chitinasiproducens palmae</name>
    <dbReference type="NCBI Taxonomy" id="1770053"/>
    <lineage>
        <taxon>Bacteria</taxon>
        <taxon>Pseudomonadati</taxon>
        <taxon>Pseudomonadota</taxon>
        <taxon>Betaproteobacteria</taxon>
        <taxon>Burkholderiales</taxon>
        <taxon>Burkholderiaceae</taxon>
        <taxon>Chitinasiproducens</taxon>
    </lineage>
</organism>
<dbReference type="InterPro" id="IPR036135">
    <property type="entry name" value="MoeA_linker/N_sf"/>
</dbReference>
<evidence type="ECO:0000256" key="6">
    <source>
        <dbReference type="ARBA" id="ARBA00022679"/>
    </source>
</evidence>
<feature type="domain" description="MoaB/Mog" evidence="12">
    <location>
        <begin position="181"/>
        <end position="323"/>
    </location>
</feature>
<evidence type="ECO:0000256" key="4">
    <source>
        <dbReference type="ARBA" id="ARBA00010763"/>
    </source>
</evidence>
<dbReference type="SUPFAM" id="SSF63882">
    <property type="entry name" value="MoeA N-terminal region -like"/>
    <property type="match status" value="1"/>
</dbReference>
<dbReference type="Gene3D" id="3.40.980.10">
    <property type="entry name" value="MoaB/Mog-like domain"/>
    <property type="match status" value="1"/>
</dbReference>
<evidence type="ECO:0000256" key="11">
    <source>
        <dbReference type="RuleBase" id="RU365090"/>
    </source>
</evidence>
<evidence type="ECO:0000256" key="3">
    <source>
        <dbReference type="ARBA" id="ARBA00005046"/>
    </source>
</evidence>
<dbReference type="PROSITE" id="PS01079">
    <property type="entry name" value="MOCF_BIOSYNTHESIS_2"/>
    <property type="match status" value="1"/>
</dbReference>
<dbReference type="InterPro" id="IPR036425">
    <property type="entry name" value="MoaB/Mog-like_dom_sf"/>
</dbReference>
<evidence type="ECO:0000313" key="14">
    <source>
        <dbReference type="Proteomes" id="UP000243719"/>
    </source>
</evidence>
<dbReference type="Pfam" id="PF03454">
    <property type="entry name" value="MoeA_C"/>
    <property type="match status" value="1"/>
</dbReference>
<sequence length="407" mass="42618">MTASASPMLTVDAALEALLAGARPPEAVEHVRLEEADGRILAEDVQAGFDVPGDDRSAMDGYAVRAAEIAPGRRLPVSQRIAAGGTTQPLAPGSCARIFTGAPLPLGADAVIMQEEAQADAAGVAFERAPAPDEWVIRRGADIAAGHTVLRAGSRLTPQALGLAASLGHATLPVRPRLRVALFSTGDELRSPGEPLVPGAIYNSNRYVLAALLRRLGCVVDDLGIVEDALDATRAALRRGLAADLVLTCGGVSVGEEDHVKAAVEAEGRLDLWRIAVKPGKPLAFGQLNAAQGGRAAHFIGLPGNPVSAFVTFLIFVRPFLLKAMGATVVTPRTLTVPAAFAHRGDRRREFLRARLDDQGRAVIHGDQRSAVLTSTVWGDGLIDMPSGAAIEPGQPVRFLPFSDLLA</sequence>
<evidence type="ECO:0000256" key="5">
    <source>
        <dbReference type="ARBA" id="ARBA00022505"/>
    </source>
</evidence>
<dbReference type="PANTHER" id="PTHR10192">
    <property type="entry name" value="MOLYBDOPTERIN BIOSYNTHESIS PROTEIN"/>
    <property type="match status" value="1"/>
</dbReference>
<dbReference type="FunFam" id="3.40.980.10:FF:000004">
    <property type="entry name" value="Molybdopterin molybdenumtransferase"/>
    <property type="match status" value="1"/>
</dbReference>
<dbReference type="InterPro" id="IPR038987">
    <property type="entry name" value="MoeA-like"/>
</dbReference>
<dbReference type="GO" id="GO:0046872">
    <property type="term" value="F:metal ion binding"/>
    <property type="evidence" value="ECO:0007669"/>
    <property type="project" value="UniProtKB-UniRule"/>
</dbReference>
<accession>A0A1H2PM62</accession>
<evidence type="ECO:0000259" key="12">
    <source>
        <dbReference type="SMART" id="SM00852"/>
    </source>
</evidence>
<dbReference type="SUPFAM" id="SSF63867">
    <property type="entry name" value="MoeA C-terminal domain-like"/>
    <property type="match status" value="1"/>
</dbReference>
<comment type="cofactor">
    <cofactor evidence="1 11">
        <name>Mg(2+)</name>
        <dbReference type="ChEBI" id="CHEBI:18420"/>
    </cofactor>
</comment>
<dbReference type="InterPro" id="IPR005111">
    <property type="entry name" value="MoeA_C_domain_IV"/>
</dbReference>
<dbReference type="Pfam" id="PF00994">
    <property type="entry name" value="MoCF_biosynth"/>
    <property type="match status" value="1"/>
</dbReference>
<dbReference type="UniPathway" id="UPA00344"/>
<dbReference type="InterPro" id="IPR005110">
    <property type="entry name" value="MoeA_linker/N"/>
</dbReference>